<dbReference type="EC" id="2.5.1.18" evidence="1"/>
<organism evidence="3 4">
    <name type="scientific">Necator americanus</name>
    <name type="common">Human hookworm</name>
    <dbReference type="NCBI Taxonomy" id="51031"/>
    <lineage>
        <taxon>Eukaryota</taxon>
        <taxon>Metazoa</taxon>
        <taxon>Ecdysozoa</taxon>
        <taxon>Nematoda</taxon>
        <taxon>Chromadorea</taxon>
        <taxon>Rhabditida</taxon>
        <taxon>Rhabditina</taxon>
        <taxon>Rhabditomorpha</taxon>
        <taxon>Strongyloidea</taxon>
        <taxon>Ancylostomatidae</taxon>
        <taxon>Bunostominae</taxon>
        <taxon>Necator</taxon>
    </lineage>
</organism>
<dbReference type="Pfam" id="PF01323">
    <property type="entry name" value="DSBA"/>
    <property type="match status" value="1"/>
</dbReference>
<evidence type="ECO:0000259" key="2">
    <source>
        <dbReference type="Pfam" id="PF01323"/>
    </source>
</evidence>
<gene>
    <name evidence="3" type="primary">Necator_chrIV.g15901</name>
    <name evidence="3" type="ORF">RB195_002606</name>
</gene>
<evidence type="ECO:0000313" key="4">
    <source>
        <dbReference type="Proteomes" id="UP001303046"/>
    </source>
</evidence>
<dbReference type="EMBL" id="JAVFWL010000004">
    <property type="protein sequence ID" value="KAK6750737.1"/>
    <property type="molecule type" value="Genomic_DNA"/>
</dbReference>
<dbReference type="InterPro" id="IPR001853">
    <property type="entry name" value="DSBA-like_thioredoxin_dom"/>
</dbReference>
<comment type="catalytic activity">
    <reaction evidence="1">
        <text>RX + glutathione = an S-substituted glutathione + a halide anion + H(+)</text>
        <dbReference type="Rhea" id="RHEA:16437"/>
        <dbReference type="ChEBI" id="CHEBI:15378"/>
        <dbReference type="ChEBI" id="CHEBI:16042"/>
        <dbReference type="ChEBI" id="CHEBI:17792"/>
        <dbReference type="ChEBI" id="CHEBI:57925"/>
        <dbReference type="ChEBI" id="CHEBI:90779"/>
        <dbReference type="EC" id="2.5.1.18"/>
    </reaction>
</comment>
<dbReference type="SUPFAM" id="SSF52833">
    <property type="entry name" value="Thioredoxin-like"/>
    <property type="match status" value="1"/>
</dbReference>
<keyword evidence="4" id="KW-1185">Reference proteome</keyword>
<name>A0ABR1DJU6_NECAM</name>
<dbReference type="PANTHER" id="PTHR42943:SF2">
    <property type="entry name" value="GLUTATHIONE S-TRANSFERASE KAPPA 1"/>
    <property type="match status" value="1"/>
</dbReference>
<comment type="similarity">
    <text evidence="1">Belongs to the GST superfamily. Kappa family.</text>
</comment>
<dbReference type="PIRSF" id="PIRSF006386">
    <property type="entry name" value="HCCAis_GSTk"/>
    <property type="match status" value="1"/>
</dbReference>
<dbReference type="Gene3D" id="3.40.30.10">
    <property type="entry name" value="Glutaredoxin"/>
    <property type="match status" value="1"/>
</dbReference>
<proteinExistence type="inferred from homology"/>
<feature type="domain" description="DSBA-like thioredoxin" evidence="2">
    <location>
        <begin position="7"/>
        <end position="205"/>
    </location>
</feature>
<keyword evidence="1" id="KW-0808">Transferase</keyword>
<dbReference type="InterPro" id="IPR036249">
    <property type="entry name" value="Thioredoxin-like_sf"/>
</dbReference>
<evidence type="ECO:0000313" key="3">
    <source>
        <dbReference type="EMBL" id="KAK6750737.1"/>
    </source>
</evidence>
<reference evidence="3 4" key="1">
    <citation type="submission" date="2023-08" db="EMBL/GenBank/DDBJ databases">
        <title>A Necator americanus chromosomal reference genome.</title>
        <authorList>
            <person name="Ilik V."/>
            <person name="Petrzelkova K.J."/>
            <person name="Pardy F."/>
            <person name="Fuh T."/>
            <person name="Niatou-Singa F.S."/>
            <person name="Gouil Q."/>
            <person name="Baker L."/>
            <person name="Ritchie M.E."/>
            <person name="Jex A.R."/>
            <person name="Gazzola D."/>
            <person name="Li H."/>
            <person name="Toshio Fujiwara R."/>
            <person name="Zhan B."/>
            <person name="Aroian R.V."/>
            <person name="Pafco B."/>
            <person name="Schwarz E.M."/>
        </authorList>
    </citation>
    <scope>NUCLEOTIDE SEQUENCE [LARGE SCALE GENOMIC DNA]</scope>
    <source>
        <strain evidence="3 4">Aroian</strain>
        <tissue evidence="3">Whole animal</tissue>
    </source>
</reference>
<dbReference type="PANTHER" id="PTHR42943">
    <property type="entry name" value="GLUTATHIONE S-TRANSFERASE KAPPA"/>
    <property type="match status" value="1"/>
</dbReference>
<comment type="caution">
    <text evidence="3">The sequence shown here is derived from an EMBL/GenBank/DDBJ whole genome shotgun (WGS) entry which is preliminary data.</text>
</comment>
<accession>A0ABR1DJU6</accession>
<evidence type="ECO:0000256" key="1">
    <source>
        <dbReference type="PIRNR" id="PIRNR006386"/>
    </source>
</evidence>
<sequence length="231" mass="26258">MCSRIAVDLFFDVFSPYSWIGFEGLMRYQKVWPISVRLRPFYFAGIIKATKNNGAPLMLAEKESYMDLDLKRNSTYWGVPVSLPMNFKNLVFTKSSANAQRLLIALQKEQPSLLEEAARLMWTRTFTHHIGVFHKEDLMEIMSDLEIENPTALLELASSHDVKDALKINTSEALDMGCFGAPWIHVHTPNGKIEPFFGSDRLPLIGHLIGEPYEGPLNHLAEHHSSLTELK</sequence>
<protein>
    <recommendedName>
        <fullName evidence="1">Glutathione S-transferase kappa</fullName>
        <ecNumber evidence="1">2.5.1.18</ecNumber>
    </recommendedName>
</protein>
<dbReference type="InterPro" id="IPR014440">
    <property type="entry name" value="HCCAis_GSTk"/>
</dbReference>
<dbReference type="Proteomes" id="UP001303046">
    <property type="component" value="Unassembled WGS sequence"/>
</dbReference>
<dbReference type="InterPro" id="IPR051924">
    <property type="entry name" value="GST_Kappa/NadH"/>
</dbReference>